<dbReference type="Proteomes" id="UP000094444">
    <property type="component" value="Unassembled WGS sequence"/>
</dbReference>
<feature type="compositionally biased region" description="Low complexity" evidence="2">
    <location>
        <begin position="539"/>
        <end position="563"/>
    </location>
</feature>
<keyword evidence="1" id="KW-0175">Coiled coil</keyword>
<dbReference type="AlphaFoldDB" id="A0A2P5I3B3"/>
<feature type="compositionally biased region" description="Low complexity" evidence="2">
    <location>
        <begin position="665"/>
        <end position="683"/>
    </location>
</feature>
<organism evidence="3 4">
    <name type="scientific">Diaporthe helianthi</name>
    <dbReference type="NCBI Taxonomy" id="158607"/>
    <lineage>
        <taxon>Eukaryota</taxon>
        <taxon>Fungi</taxon>
        <taxon>Dikarya</taxon>
        <taxon>Ascomycota</taxon>
        <taxon>Pezizomycotina</taxon>
        <taxon>Sordariomycetes</taxon>
        <taxon>Sordariomycetidae</taxon>
        <taxon>Diaporthales</taxon>
        <taxon>Diaporthaceae</taxon>
        <taxon>Diaporthe</taxon>
    </lineage>
</organism>
<name>A0A2P5I3B3_DIAHE</name>
<sequence>MALAKKATFADVRHRGSRPSTALTRMPMTYDYRFQAFCPGYNLHLGVLGIKKQVAAQLNLSGLDRFLRRGEAARDNLTGVLRRIDELEAKVKSFPTTATATAPAHASAADRLTQSLATVSPAQFDKLVGKVKISIGNQDTLRRDVLGWNKWAEAQINTIADNFMALDQHFVKNEDNDKFKAEVQGKLRSLKQQFEQHKAASDKERTKLKTDVTAQLESSMKVIADKCKGEAQAQTSSASDERVQHLHERCAEIEGGYLPAQSQRIKAQEQVIAQQANTIHHLSGELANECKKTADLQAKEKVQDDRILKLEQWMQSMVANMGSPNNGQQQFPGPGPNHQQQQEDQHQPQPGPSGQAPWPQGSGSGSGPWTPSPSPPGHGSQPLGDGDVDMEGADEVELDSPMVDAPEEPQQPLPQQPLPLSQQPLPQLHQPRVVQQPLPQQGTAAAHDIQMGGNGPAVSSNSNNNGNVGFTPPTTPPTVPSAFSSGAASVNPNAFAYKGTAPPVYKPQINWGVEMEAMSFDPPAELPGNDGGPSHPSAKKTPTTAAPAIAPITGQTAPTNAAPFTPPTGQPAAEVRSPAYNGASPATTITGAPSATKINNGGGSASHAPAHPVANNGGPSSPSVGSPSPSAAAAANPSPKPKPAQKKKINIFMQRKPAATSSKPASVTSKTQTTQTAAASLAQRKQDAFRAGKLPESLQTPTATMKPADDESADWIHELGSKPNPSPFATKPKPAPTPAYGSGSSSSTRTHDTVESDDPGNIFLKDIVEEPKPEPEETSKTPPPRPEPRFNRRKHTGQQYRAPSVDPQDDVMDDGRPTLRPKGRAQKIPTAKAKEIIEDFNVEHAFGVWDFAEQSTPAEPAKSPSPSSSSNSPDSTSRPASKMTGGQVREQQRDTSSSPSSSSPPAADHDDEEDAADREHAQKVIRVTRPDEPRLTAKPKGRLSKLTAAQVQAHKTKEAQSVERDAQYRSKVKASERKLAEALAAQDDQTDYGDVAEANDEDTYITVMMPSQAPPKMTRYSKATFNRWEAHVRNGAKPFAEGDFVNVAVPGGKTATEHWRDTLNDYHTRVWPLANVIEWAGYEADADGYTALQMENIMSTWVEEVFLGALTKVMQDLNQAPVTGNGNMETVHSSVFSSGRRWIRENAPDVV</sequence>
<feature type="compositionally biased region" description="Low complexity" evidence="2">
    <location>
        <begin position="352"/>
        <end position="361"/>
    </location>
</feature>
<feature type="coiled-coil region" evidence="1">
    <location>
        <begin position="180"/>
        <end position="207"/>
    </location>
</feature>
<comment type="caution">
    <text evidence="3">The sequence shown here is derived from an EMBL/GenBank/DDBJ whole genome shotgun (WGS) entry which is preliminary data.</text>
</comment>
<dbReference type="InParanoid" id="A0A2P5I3B3"/>
<feature type="compositionally biased region" description="Low complexity" evidence="2">
    <location>
        <begin position="614"/>
        <end position="637"/>
    </location>
</feature>
<evidence type="ECO:0000256" key="2">
    <source>
        <dbReference type="SAM" id="MobiDB-lite"/>
    </source>
</evidence>
<feature type="compositionally biased region" description="Basic and acidic residues" evidence="2">
    <location>
        <begin position="766"/>
        <end position="779"/>
    </location>
</feature>
<gene>
    <name evidence="3" type="ORF">DHEL01_v204615</name>
</gene>
<feature type="compositionally biased region" description="Basic and acidic residues" evidence="2">
    <location>
        <begin position="917"/>
        <end position="935"/>
    </location>
</feature>
<feature type="compositionally biased region" description="Acidic residues" evidence="2">
    <location>
        <begin position="386"/>
        <end position="398"/>
    </location>
</feature>
<feature type="compositionally biased region" description="Polar residues" evidence="2">
    <location>
        <begin position="584"/>
        <end position="599"/>
    </location>
</feature>
<dbReference type="EMBL" id="MAVT02000311">
    <property type="protein sequence ID" value="POS76996.1"/>
    <property type="molecule type" value="Genomic_DNA"/>
</dbReference>
<accession>A0A2P5I3B3</accession>
<feature type="compositionally biased region" description="Polar residues" evidence="2">
    <location>
        <begin position="481"/>
        <end position="492"/>
    </location>
</feature>
<feature type="compositionally biased region" description="Low complexity" evidence="2">
    <location>
        <begin position="896"/>
        <end position="906"/>
    </location>
</feature>
<protein>
    <submittedName>
        <fullName evidence="3">Uncharacterized protein</fullName>
    </submittedName>
</protein>
<keyword evidence="4" id="KW-1185">Reference proteome</keyword>
<feature type="compositionally biased region" description="Low complexity" evidence="2">
    <location>
        <begin position="418"/>
        <end position="441"/>
    </location>
</feature>
<evidence type="ECO:0000313" key="3">
    <source>
        <dbReference type="EMBL" id="POS76996.1"/>
    </source>
</evidence>
<dbReference type="STRING" id="158607.A0A2P5I3B3"/>
<feature type="region of interest" description="Disordered" evidence="2">
    <location>
        <begin position="851"/>
        <end position="945"/>
    </location>
</feature>
<feature type="compositionally biased region" description="Low complexity" evidence="2">
    <location>
        <begin position="456"/>
        <end position="472"/>
    </location>
</feature>
<feature type="region of interest" description="Disordered" evidence="2">
    <location>
        <begin position="520"/>
        <end position="832"/>
    </location>
</feature>
<feature type="compositionally biased region" description="Polar residues" evidence="2">
    <location>
        <begin position="319"/>
        <end position="331"/>
    </location>
</feature>
<reference evidence="3" key="1">
    <citation type="submission" date="2017-09" db="EMBL/GenBank/DDBJ databases">
        <title>Polyketide synthases of a Diaporthe helianthi virulent isolate.</title>
        <authorList>
            <person name="Baroncelli R."/>
        </authorList>
    </citation>
    <scope>NUCLEOTIDE SEQUENCE [LARGE SCALE GENOMIC DNA]</scope>
    <source>
        <strain evidence="3">7/96</strain>
    </source>
</reference>
<feature type="compositionally biased region" description="Low complexity" evidence="2">
    <location>
        <begin position="855"/>
        <end position="881"/>
    </location>
</feature>
<feature type="region of interest" description="Disordered" evidence="2">
    <location>
        <begin position="319"/>
        <end position="503"/>
    </location>
</feature>
<evidence type="ECO:0000313" key="4">
    <source>
        <dbReference type="Proteomes" id="UP000094444"/>
    </source>
</evidence>
<dbReference type="OrthoDB" id="5245703at2759"/>
<evidence type="ECO:0000256" key="1">
    <source>
        <dbReference type="SAM" id="Coils"/>
    </source>
</evidence>
<proteinExistence type="predicted"/>